<name>A0A397SRU2_9GLOM</name>
<evidence type="ECO:0000313" key="2">
    <source>
        <dbReference type="EMBL" id="RIA87629.1"/>
    </source>
</evidence>
<keyword evidence="1" id="KW-0472">Membrane</keyword>
<keyword evidence="1" id="KW-0812">Transmembrane</keyword>
<evidence type="ECO:0000313" key="3">
    <source>
        <dbReference type="Proteomes" id="UP000265703"/>
    </source>
</evidence>
<gene>
    <name evidence="2" type="ORF">C1645_807209</name>
</gene>
<proteinExistence type="predicted"/>
<protein>
    <submittedName>
        <fullName evidence="2">Uncharacterized protein</fullName>
    </submittedName>
</protein>
<comment type="caution">
    <text evidence="2">The sequence shown here is derived from an EMBL/GenBank/DDBJ whole genome shotgun (WGS) entry which is preliminary data.</text>
</comment>
<keyword evidence="1" id="KW-1133">Transmembrane helix</keyword>
<organism evidence="2 3">
    <name type="scientific">Glomus cerebriforme</name>
    <dbReference type="NCBI Taxonomy" id="658196"/>
    <lineage>
        <taxon>Eukaryota</taxon>
        <taxon>Fungi</taxon>
        <taxon>Fungi incertae sedis</taxon>
        <taxon>Mucoromycota</taxon>
        <taxon>Glomeromycotina</taxon>
        <taxon>Glomeromycetes</taxon>
        <taxon>Glomerales</taxon>
        <taxon>Glomeraceae</taxon>
        <taxon>Glomus</taxon>
    </lineage>
</organism>
<dbReference type="OrthoDB" id="2391941at2759"/>
<feature type="transmembrane region" description="Helical" evidence="1">
    <location>
        <begin position="113"/>
        <end position="132"/>
    </location>
</feature>
<keyword evidence="3" id="KW-1185">Reference proteome</keyword>
<reference evidence="2 3" key="1">
    <citation type="submission" date="2018-06" db="EMBL/GenBank/DDBJ databases">
        <title>Comparative genomics reveals the genomic features of Rhizophagus irregularis, R. cerebriforme, R. diaphanum and Gigaspora rosea, and their symbiotic lifestyle signature.</title>
        <authorList>
            <person name="Morin E."/>
            <person name="San Clemente H."/>
            <person name="Chen E.C.H."/>
            <person name="De La Providencia I."/>
            <person name="Hainaut M."/>
            <person name="Kuo A."/>
            <person name="Kohler A."/>
            <person name="Murat C."/>
            <person name="Tang N."/>
            <person name="Roy S."/>
            <person name="Loubradou J."/>
            <person name="Henrissat B."/>
            <person name="Grigoriev I.V."/>
            <person name="Corradi N."/>
            <person name="Roux C."/>
            <person name="Martin F.M."/>
        </authorList>
    </citation>
    <scope>NUCLEOTIDE SEQUENCE [LARGE SCALE GENOMIC DNA]</scope>
    <source>
        <strain evidence="2 3">DAOM 227022</strain>
    </source>
</reference>
<accession>A0A397SRU2</accession>
<dbReference type="AlphaFoldDB" id="A0A397SRU2"/>
<evidence type="ECO:0000256" key="1">
    <source>
        <dbReference type="SAM" id="Phobius"/>
    </source>
</evidence>
<dbReference type="SUPFAM" id="SSF56849">
    <property type="entry name" value="delta-Endotoxin (insectocide), N-terminal domain"/>
    <property type="match status" value="1"/>
</dbReference>
<dbReference type="InterPro" id="IPR036716">
    <property type="entry name" value="Pest_crys_N_sf"/>
</dbReference>
<dbReference type="GO" id="GO:0090729">
    <property type="term" value="F:toxin activity"/>
    <property type="evidence" value="ECO:0007669"/>
    <property type="project" value="InterPro"/>
</dbReference>
<dbReference type="Gene3D" id="1.20.190.10">
    <property type="entry name" value="Pesticidal crystal protein, N-terminal domain"/>
    <property type="match status" value="1"/>
</dbReference>
<dbReference type="Proteomes" id="UP000265703">
    <property type="component" value="Unassembled WGS sequence"/>
</dbReference>
<dbReference type="EMBL" id="QKYT01000300">
    <property type="protein sequence ID" value="RIA87629.1"/>
    <property type="molecule type" value="Genomic_DNA"/>
</dbReference>
<sequence>MTKTWDNRINDFIKEFSKDFSNPGQCIDILIKEFFPQFESDIFSLISDRSKNLFNFEIIEKEIKNCDKILKQLLKILILYRDDNENEKRDYYINNLIDQCNILYKKLFKNLNIIIQLIPIHITFSLIHLTILRERQKFWVEINEDWDEILDMELNQKVDDYKNYFIEIYSKWKEWRKQQIIINTGINEQKKVFGEVIDTITKRSVSYKPVDSKNKTFYVNVCDRTKRRLFNESNAEFMKIFMYTFTLDKFKLGYCEFPTIAEPSSIGTLWFGVYGRDTFPDGIHTSDDVELNYDLSIDKPNIITGININEFNIIDALKFFYNNHPGTLVGNSKGGHLTTIRGLNDYYNYVIAVDLYFNYRILCAINFHFSNGESTGILGNRINSDVKKITCGPIGQNNDFKLIGVSMASGKGDPPQSFEGVAYISLCFQHVRVAD</sequence>